<dbReference type="PANTHER" id="PTHR13929">
    <property type="entry name" value="1,4-DIHYDROXY-2-NAPHTHOATE OCTAPRENYLTRANSFERASE"/>
    <property type="match status" value="1"/>
</dbReference>
<comment type="caution">
    <text evidence="3">The sequence shown here is derived from an EMBL/GenBank/DDBJ whole genome shotgun (WGS) entry which is preliminary data.</text>
</comment>
<evidence type="ECO:0000256" key="2">
    <source>
        <dbReference type="SAM" id="Phobius"/>
    </source>
</evidence>
<dbReference type="PANTHER" id="PTHR13929:SF0">
    <property type="entry name" value="UBIA PRENYLTRANSFERASE DOMAIN-CONTAINING PROTEIN 1"/>
    <property type="match status" value="1"/>
</dbReference>
<accession>A0ABR0CIJ2</accession>
<feature type="transmembrane region" description="Helical" evidence="2">
    <location>
        <begin position="138"/>
        <end position="157"/>
    </location>
</feature>
<dbReference type="Proteomes" id="UP001291926">
    <property type="component" value="Unassembled WGS sequence"/>
</dbReference>
<keyword evidence="2" id="KW-1133">Transmembrane helix</keyword>
<keyword evidence="1" id="KW-0808">Transferase</keyword>
<evidence type="ECO:0000313" key="3">
    <source>
        <dbReference type="EMBL" id="KAK4476910.1"/>
    </source>
</evidence>
<sequence>MATLSSCKINKVHSIKKINQDHLLNRGNSERNYSISTPHSGPEPFTSYRWTQRCSEKANTILLSSKQDQHRRNGSSLKYAVTEQINVPFEEEIGKEEREISRKSLIWRAIKLPMYTVALIPVTVGSAAAYWQTGLFSTGRYFMILASFVLVIAWLNLRSEIYISSLVN</sequence>
<feature type="transmembrane region" description="Helical" evidence="2">
    <location>
        <begin position="112"/>
        <end position="132"/>
    </location>
</feature>
<evidence type="ECO:0000313" key="4">
    <source>
        <dbReference type="Proteomes" id="UP001291926"/>
    </source>
</evidence>
<evidence type="ECO:0000256" key="1">
    <source>
        <dbReference type="ARBA" id="ARBA00022679"/>
    </source>
</evidence>
<keyword evidence="2" id="KW-0812">Transmembrane</keyword>
<organism evidence="3 4">
    <name type="scientific">Penstemon davidsonii</name>
    <dbReference type="NCBI Taxonomy" id="160366"/>
    <lineage>
        <taxon>Eukaryota</taxon>
        <taxon>Viridiplantae</taxon>
        <taxon>Streptophyta</taxon>
        <taxon>Embryophyta</taxon>
        <taxon>Tracheophyta</taxon>
        <taxon>Spermatophyta</taxon>
        <taxon>Magnoliopsida</taxon>
        <taxon>eudicotyledons</taxon>
        <taxon>Gunneridae</taxon>
        <taxon>Pentapetalae</taxon>
        <taxon>asterids</taxon>
        <taxon>lamiids</taxon>
        <taxon>Lamiales</taxon>
        <taxon>Plantaginaceae</taxon>
        <taxon>Cheloneae</taxon>
        <taxon>Penstemon</taxon>
    </lineage>
</organism>
<keyword evidence="4" id="KW-1185">Reference proteome</keyword>
<gene>
    <name evidence="3" type="ORF">RD792_016076</name>
</gene>
<name>A0ABR0CIJ2_9LAMI</name>
<proteinExistence type="predicted"/>
<dbReference type="EMBL" id="JAYDYQ010002688">
    <property type="protein sequence ID" value="KAK4476910.1"/>
    <property type="molecule type" value="Genomic_DNA"/>
</dbReference>
<protein>
    <submittedName>
        <fullName evidence="3">Uncharacterized protein</fullName>
    </submittedName>
</protein>
<reference evidence="3 4" key="1">
    <citation type="journal article" date="2023" name="bioRxiv">
        <title>Genome report: Whole genome sequence and annotation of Penstemon davidsonii.</title>
        <authorList>
            <person name="Ostevik K.L."/>
            <person name="Alabady M."/>
            <person name="Zhang M."/>
            <person name="Rausher M.D."/>
        </authorList>
    </citation>
    <scope>NUCLEOTIDE SEQUENCE [LARGE SCALE GENOMIC DNA]</scope>
    <source>
        <strain evidence="3">DNT005</strain>
        <tissue evidence="3">Whole leaf</tissue>
    </source>
</reference>
<dbReference type="InterPro" id="IPR026046">
    <property type="entry name" value="UBIAD1"/>
</dbReference>
<keyword evidence="2" id="KW-0472">Membrane</keyword>